<feature type="region of interest" description="Disordered" evidence="4">
    <location>
        <begin position="309"/>
        <end position="412"/>
    </location>
</feature>
<evidence type="ECO:0000256" key="1">
    <source>
        <dbReference type="ARBA" id="ARBA00022723"/>
    </source>
</evidence>
<name>A0A6J2RKF8_COTGO</name>
<dbReference type="Proteomes" id="UP000504630">
    <property type="component" value="Chromosome 18"/>
</dbReference>
<keyword evidence="7" id="KW-1185">Reference proteome</keyword>
<dbReference type="GeneID" id="115023649"/>
<keyword evidence="1" id="KW-0479">Metal-binding</keyword>
<dbReference type="PANTHER" id="PTHR46983">
    <property type="entry name" value="CYSTEINE AND HISTIDINE-RICH DOMAIN-CONTAINING PROTEIN 1"/>
    <property type="match status" value="1"/>
</dbReference>
<evidence type="ECO:0000259" key="5">
    <source>
        <dbReference type="PROSITE" id="PS51203"/>
    </source>
</evidence>
<dbReference type="InterPro" id="IPR007051">
    <property type="entry name" value="CHORD_dom"/>
</dbReference>
<feature type="domain" description="CS" evidence="5">
    <location>
        <begin position="223"/>
        <end position="312"/>
    </location>
</feature>
<dbReference type="FunFam" id="4.10.1130.20:FF:000001">
    <property type="entry name" value="Cysteine and histidine-rich domain-containing protein 1"/>
    <property type="match status" value="1"/>
</dbReference>
<feature type="domain" description="CHORD" evidence="6">
    <location>
        <begin position="154"/>
        <end position="213"/>
    </location>
</feature>
<dbReference type="PROSITE" id="PS51401">
    <property type="entry name" value="CHORD"/>
    <property type="match status" value="2"/>
</dbReference>
<dbReference type="Gene3D" id="4.10.1130.20">
    <property type="match status" value="2"/>
</dbReference>
<sequence>MALLCYNKGCGVKYEAAKNKDDSCVFHPGVPIFHDALKGWSCCKKRTTDFSEFLSIKGCTRGRHSDEKPQEPLRPEVSSDKGEIKHTNCQEIIYQGPKSAETLQKERPSSDELKTKLPQKVSASLAQVLEKLDINKKAETEKNESQTVMPGTRCKNAGCKATYQGPETNAEVCTHHPGVPVFHEGYKYWNCCCIRTIDFNAFLDQKGCNTGNHRWVPKHDKKKVACRYDWHQTGNNVVVTIYAKNANPDISCIEANRTVLSCQIQFENDKIFKREFRFWGVVNVKQSSVNMVPSKVEITLRKSDQVSWGKLEDPNYKPEIEPVDESSIETTEPQPDYDIDDDDISDSEEEWVYDTVQDEIDGKKKKQDEDQQNLKRKEVEEEMKKAIEERDRAEEAMKQLEEQRRQEEGAGY</sequence>
<feature type="compositionally biased region" description="Basic and acidic residues" evidence="4">
    <location>
        <begin position="360"/>
        <end position="412"/>
    </location>
</feature>
<feature type="compositionally biased region" description="Acidic residues" evidence="4">
    <location>
        <begin position="335"/>
        <end position="359"/>
    </location>
</feature>
<dbReference type="InterPro" id="IPR039790">
    <property type="entry name" value="CHRD1"/>
</dbReference>
<dbReference type="PROSITE" id="PS51203">
    <property type="entry name" value="CS"/>
    <property type="match status" value="1"/>
</dbReference>
<dbReference type="AlphaFoldDB" id="A0A6J2RKF8"/>
<evidence type="ECO:0000259" key="6">
    <source>
        <dbReference type="PROSITE" id="PS51401"/>
    </source>
</evidence>
<keyword evidence="3" id="KW-0862">Zinc</keyword>
<gene>
    <name evidence="8" type="primary">LOC115023649</name>
</gene>
<evidence type="ECO:0000313" key="8">
    <source>
        <dbReference type="RefSeq" id="XP_029310691.1"/>
    </source>
</evidence>
<dbReference type="InParanoid" id="A0A6J2RKF8"/>
<keyword evidence="2" id="KW-0677">Repeat</keyword>
<dbReference type="InterPro" id="IPR007052">
    <property type="entry name" value="CS_dom"/>
</dbReference>
<feature type="domain" description="CHORD" evidence="6">
    <location>
        <begin position="5"/>
        <end position="64"/>
    </location>
</feature>
<evidence type="ECO:0000313" key="7">
    <source>
        <dbReference type="Proteomes" id="UP000504630"/>
    </source>
</evidence>
<dbReference type="Pfam" id="PF04969">
    <property type="entry name" value="CS"/>
    <property type="match status" value="1"/>
</dbReference>
<feature type="compositionally biased region" description="Basic and acidic residues" evidence="4">
    <location>
        <begin position="309"/>
        <end position="320"/>
    </location>
</feature>
<evidence type="ECO:0000256" key="3">
    <source>
        <dbReference type="ARBA" id="ARBA00022833"/>
    </source>
</evidence>
<dbReference type="KEGG" id="cgob:115023649"/>
<evidence type="ECO:0000256" key="2">
    <source>
        <dbReference type="ARBA" id="ARBA00022737"/>
    </source>
</evidence>
<dbReference type="SUPFAM" id="SSF49764">
    <property type="entry name" value="HSP20-like chaperones"/>
    <property type="match status" value="1"/>
</dbReference>
<feature type="compositionally biased region" description="Basic and acidic residues" evidence="4">
    <location>
        <begin position="63"/>
        <end position="82"/>
    </location>
</feature>
<proteinExistence type="predicted"/>
<dbReference type="RefSeq" id="XP_029310691.1">
    <property type="nucleotide sequence ID" value="XM_029454831.1"/>
</dbReference>
<dbReference type="GO" id="GO:0046872">
    <property type="term" value="F:metal ion binding"/>
    <property type="evidence" value="ECO:0007669"/>
    <property type="project" value="UniProtKB-KW"/>
</dbReference>
<evidence type="ECO:0000256" key="4">
    <source>
        <dbReference type="SAM" id="MobiDB-lite"/>
    </source>
</evidence>
<dbReference type="OrthoDB" id="10261079at2759"/>
<dbReference type="FunCoup" id="A0A6J2RKF8">
    <property type="interactions" value="1190"/>
</dbReference>
<accession>A0A6J2RKF8</accession>
<protein>
    <submittedName>
        <fullName evidence="8">Cysteine and histidine-rich domain-containing protein 1</fullName>
    </submittedName>
</protein>
<feature type="region of interest" description="Disordered" evidence="4">
    <location>
        <begin position="61"/>
        <end position="82"/>
    </location>
</feature>
<organism evidence="7 8">
    <name type="scientific">Cottoperca gobio</name>
    <name type="common">Frogmouth</name>
    <name type="synonym">Aphritis gobio</name>
    <dbReference type="NCBI Taxonomy" id="56716"/>
    <lineage>
        <taxon>Eukaryota</taxon>
        <taxon>Metazoa</taxon>
        <taxon>Chordata</taxon>
        <taxon>Craniata</taxon>
        <taxon>Vertebrata</taxon>
        <taxon>Euteleostomi</taxon>
        <taxon>Actinopterygii</taxon>
        <taxon>Neopterygii</taxon>
        <taxon>Teleostei</taxon>
        <taxon>Neoteleostei</taxon>
        <taxon>Acanthomorphata</taxon>
        <taxon>Eupercaria</taxon>
        <taxon>Perciformes</taxon>
        <taxon>Notothenioidei</taxon>
        <taxon>Bovichtidae</taxon>
        <taxon>Cottoperca</taxon>
    </lineage>
</organism>
<dbReference type="PANTHER" id="PTHR46983:SF2">
    <property type="entry name" value="INTEGRIN SUBUNIT BETA 1 BINDING PROTEIN 2"/>
    <property type="match status" value="1"/>
</dbReference>
<dbReference type="Gene3D" id="2.60.40.790">
    <property type="match status" value="1"/>
</dbReference>
<dbReference type="Pfam" id="PF04968">
    <property type="entry name" value="CHORD"/>
    <property type="match status" value="2"/>
</dbReference>
<reference evidence="8" key="1">
    <citation type="submission" date="2025-08" db="UniProtKB">
        <authorList>
            <consortium name="RefSeq"/>
        </authorList>
    </citation>
    <scope>IDENTIFICATION</scope>
</reference>
<dbReference type="InterPro" id="IPR008978">
    <property type="entry name" value="HSP20-like_chaperone"/>
</dbReference>
<dbReference type="CDD" id="cd06488">
    <property type="entry name" value="p23_melusin_like"/>
    <property type="match status" value="1"/>
</dbReference>